<evidence type="ECO:0000313" key="1">
    <source>
        <dbReference type="EMBL" id="GAA2772862.1"/>
    </source>
</evidence>
<dbReference type="InterPro" id="IPR006437">
    <property type="entry name" value="Phage_terminase_lsu"/>
</dbReference>
<dbReference type="Gene3D" id="3.40.50.300">
    <property type="entry name" value="P-loop containing nucleotide triphosphate hydrolases"/>
    <property type="match status" value="1"/>
</dbReference>
<dbReference type="Pfam" id="PF03237">
    <property type="entry name" value="Terminase_6N"/>
    <property type="match status" value="1"/>
</dbReference>
<gene>
    <name evidence="1" type="ORF">GCM10010470_00480</name>
</gene>
<dbReference type="EMBL" id="BAAAUX010000001">
    <property type="protein sequence ID" value="GAA2772862.1"/>
    <property type="molecule type" value="Genomic_DNA"/>
</dbReference>
<keyword evidence="2" id="KW-1185">Reference proteome</keyword>
<accession>A0ABN3UZJ5</accession>
<dbReference type="NCBIfam" id="TIGR01547">
    <property type="entry name" value="phage_term_2"/>
    <property type="match status" value="1"/>
</dbReference>
<reference evidence="1 2" key="1">
    <citation type="journal article" date="2019" name="Int. J. Syst. Evol. Microbiol.">
        <title>The Global Catalogue of Microorganisms (GCM) 10K type strain sequencing project: providing services to taxonomists for standard genome sequencing and annotation.</title>
        <authorList>
            <consortium name="The Broad Institute Genomics Platform"/>
            <consortium name="The Broad Institute Genome Sequencing Center for Infectious Disease"/>
            <person name="Wu L."/>
            <person name="Ma J."/>
        </authorList>
    </citation>
    <scope>NUCLEOTIDE SEQUENCE [LARGE SCALE GENOMIC DNA]</scope>
    <source>
        <strain evidence="1 2">JCM 9383</strain>
    </source>
</reference>
<organism evidence="1 2">
    <name type="scientific">Saccharopolyspora taberi</name>
    <dbReference type="NCBI Taxonomy" id="60895"/>
    <lineage>
        <taxon>Bacteria</taxon>
        <taxon>Bacillati</taxon>
        <taxon>Actinomycetota</taxon>
        <taxon>Actinomycetes</taxon>
        <taxon>Pseudonocardiales</taxon>
        <taxon>Pseudonocardiaceae</taxon>
        <taxon>Saccharopolyspora</taxon>
    </lineage>
</organism>
<comment type="caution">
    <text evidence="1">The sequence shown here is derived from an EMBL/GenBank/DDBJ whole genome shotgun (WGS) entry which is preliminary data.</text>
</comment>
<evidence type="ECO:0000313" key="2">
    <source>
        <dbReference type="Proteomes" id="UP001500979"/>
    </source>
</evidence>
<sequence length="419" mass="46116">MTATTDLPLSPKQIESLRGSAARVNIWSGAIRSGKTIASLLRWLIYVSQAPRGGQLVVVGRTRDSAARNVFAPLQDPSLFGALADQVHYTAGALKATILGRTVYVLGASDAKAEKVLRGLTCAGAYVDEVTVIDEQFFVQLLGRMSVPGAQLFGTTNPDSPAHWLKRRYLDRLGQLGDWRGFFFALDDNPALPAEYKAAIRREYTGLWYRRFVLGEWVAAEGAVYDMWNPDEHVIPWAELPDMRRVLAVGIDYGTTNATAALMLGEGVDETLYFLDEWRHDPAHAQARLTDAQLSAGIRGWLDAEHHPTQEGIRPQWVVADPAAASFRVQLHQDGTTTQAADNDVAYGIRTVATLLGAHKLRVSDRCKGWITEAPGYSWDDTATDKGEDKPIKTADHSLDAGRYAIATTEALWRQTIDV</sequence>
<protein>
    <submittedName>
        <fullName evidence="1">PBSX family phage terminase large subunit</fullName>
    </submittedName>
</protein>
<proteinExistence type="predicted"/>
<dbReference type="Gene3D" id="3.30.420.280">
    <property type="match status" value="1"/>
</dbReference>
<dbReference type="InterPro" id="IPR027417">
    <property type="entry name" value="P-loop_NTPase"/>
</dbReference>
<dbReference type="RefSeq" id="WP_344677239.1">
    <property type="nucleotide sequence ID" value="NZ_BAAAUX010000001.1"/>
</dbReference>
<name>A0ABN3UZJ5_9PSEU</name>
<dbReference type="Proteomes" id="UP001500979">
    <property type="component" value="Unassembled WGS sequence"/>
</dbReference>